<dbReference type="GO" id="GO:0004222">
    <property type="term" value="F:metalloendopeptidase activity"/>
    <property type="evidence" value="ECO:0007669"/>
    <property type="project" value="InterPro"/>
</dbReference>
<sequence length="778" mass="86888">MAQATTVYTLVGFGDEVDWRPLHFVRPIPRNWWCSACGLVRRKTAWLPCMHVLCESCYDQCGDKAFRVCPLDGADCLEDITWMEFPAEDVLKRQEEISQTDLEVVRWLEAVAIAVCVLVFVLAIALVLQHYYPDIAPRFVRRRPVNISEGNASNTTRASMPRALLRSCGTVACHRYASFFLGQLNQSVDPCDDLRAFSCASRPKWRHSLKDELVENASRAVLANFAATRHGKHSAVAKTSTFYRTCVSSKTPLDLQSLRAFLADSAADAEPAGQDSSIPFQVMSKMAARYGNGILFRLGTGFVPESGSRIERSALVLGLNRDFRGWMQKVSHNTGNDSDLRNIKRVLSLSTSRDDFVWRNVSADIMEVLQTLKDISRSRTVGSSEAPALTTVSEMGAGLLNIKPAILFTQLQLRGASYSKEYLVMLEQGGLLFFLDSVLERVYQRQLVEYLIWETARQMSTFFLRTHAARLEHACYTRVVKLFGSAAVLMPVIWHQVSAEAVVSAEATFASVLKASEDAVHAVEARTINESRRLTALGHRLRQVRLVISYPEDVREQQALNEKLAHVPAMGDVFFDNFLTALESSWNHKKERPALPAPLRPRPRYDALRNELVLPIDFLVPPWFSLDSPPYTRLATVGLSLSLTLWQAVSSRNVYDVGESSWRFLSQLHGSKLTCLPGTEMNGLEDAFRRVAVVVVANALRQILASGNSSSNGSAGFSDRLTEDVREDLELLLVACCVSTCGPHNHGICAAVMKAPQFQHVFRCTQKEDVDREKCSSR</sequence>
<protein>
    <submittedName>
        <fullName evidence="5">Uncharacterized protein</fullName>
    </submittedName>
</protein>
<keyword evidence="3" id="KW-0862">Zinc</keyword>
<comment type="caution">
    <text evidence="5">The sequence shown here is derived from an EMBL/GenBank/DDBJ whole genome shotgun (WGS) entry which is preliminary data.</text>
</comment>
<dbReference type="Proteomes" id="UP001321473">
    <property type="component" value="Unassembled WGS sequence"/>
</dbReference>
<dbReference type="PROSITE" id="PS00518">
    <property type="entry name" value="ZF_RING_1"/>
    <property type="match status" value="1"/>
</dbReference>
<dbReference type="GO" id="GO:0005886">
    <property type="term" value="C:plasma membrane"/>
    <property type="evidence" value="ECO:0007669"/>
    <property type="project" value="TreeGrafter"/>
</dbReference>
<evidence type="ECO:0000313" key="5">
    <source>
        <dbReference type="EMBL" id="KAK8786730.1"/>
    </source>
</evidence>
<dbReference type="PANTHER" id="PTHR11733:SF241">
    <property type="entry name" value="GH26575P-RELATED"/>
    <property type="match status" value="1"/>
</dbReference>
<keyword evidence="6" id="KW-1185">Reference proteome</keyword>
<accession>A0AAQ4FHS4</accession>
<keyword evidence="4" id="KW-0812">Transmembrane</keyword>
<dbReference type="GO" id="GO:0008270">
    <property type="term" value="F:zinc ion binding"/>
    <property type="evidence" value="ECO:0007669"/>
    <property type="project" value="UniProtKB-KW"/>
</dbReference>
<organism evidence="5 6">
    <name type="scientific">Amblyomma americanum</name>
    <name type="common">Lone star tick</name>
    <dbReference type="NCBI Taxonomy" id="6943"/>
    <lineage>
        <taxon>Eukaryota</taxon>
        <taxon>Metazoa</taxon>
        <taxon>Ecdysozoa</taxon>
        <taxon>Arthropoda</taxon>
        <taxon>Chelicerata</taxon>
        <taxon>Arachnida</taxon>
        <taxon>Acari</taxon>
        <taxon>Parasitiformes</taxon>
        <taxon>Ixodida</taxon>
        <taxon>Ixodoidea</taxon>
        <taxon>Ixodidae</taxon>
        <taxon>Amblyomminae</taxon>
        <taxon>Amblyomma</taxon>
    </lineage>
</organism>
<dbReference type="PROSITE" id="PS51885">
    <property type="entry name" value="NEPRILYSIN"/>
    <property type="match status" value="1"/>
</dbReference>
<evidence type="ECO:0000313" key="6">
    <source>
        <dbReference type="Proteomes" id="UP001321473"/>
    </source>
</evidence>
<dbReference type="SUPFAM" id="SSF57850">
    <property type="entry name" value="RING/U-box"/>
    <property type="match status" value="1"/>
</dbReference>
<reference evidence="5 6" key="1">
    <citation type="journal article" date="2023" name="Arcadia Sci">
        <title>De novo assembly of a long-read Amblyomma americanum tick genome.</title>
        <authorList>
            <person name="Chou S."/>
            <person name="Poskanzer K.E."/>
            <person name="Rollins M."/>
            <person name="Thuy-Boun P.S."/>
        </authorList>
    </citation>
    <scope>NUCLEOTIDE SEQUENCE [LARGE SCALE GENOMIC DNA]</scope>
    <source>
        <strain evidence="5">F_SG_1</strain>
        <tissue evidence="5">Salivary glands</tissue>
    </source>
</reference>
<dbReference type="InterPro" id="IPR000718">
    <property type="entry name" value="Peptidase_M13"/>
</dbReference>
<proteinExistence type="predicted"/>
<evidence type="ECO:0000256" key="4">
    <source>
        <dbReference type="SAM" id="Phobius"/>
    </source>
</evidence>
<keyword evidence="2" id="KW-0863">Zinc-finger</keyword>
<gene>
    <name evidence="5" type="ORF">V5799_023493</name>
</gene>
<keyword evidence="4" id="KW-1133">Transmembrane helix</keyword>
<name>A0AAQ4FHS4_AMBAM</name>
<dbReference type="EMBL" id="JARKHS020002458">
    <property type="protein sequence ID" value="KAK8786730.1"/>
    <property type="molecule type" value="Genomic_DNA"/>
</dbReference>
<evidence type="ECO:0000256" key="3">
    <source>
        <dbReference type="ARBA" id="ARBA00022833"/>
    </source>
</evidence>
<dbReference type="SUPFAM" id="SSF55486">
    <property type="entry name" value="Metalloproteases ('zincins'), catalytic domain"/>
    <property type="match status" value="1"/>
</dbReference>
<evidence type="ECO:0000256" key="1">
    <source>
        <dbReference type="ARBA" id="ARBA00022723"/>
    </source>
</evidence>
<dbReference type="GO" id="GO:0016485">
    <property type="term" value="P:protein processing"/>
    <property type="evidence" value="ECO:0007669"/>
    <property type="project" value="TreeGrafter"/>
</dbReference>
<dbReference type="AlphaFoldDB" id="A0AAQ4FHS4"/>
<keyword evidence="1" id="KW-0479">Metal-binding</keyword>
<keyword evidence="4" id="KW-0472">Membrane</keyword>
<evidence type="ECO:0000256" key="2">
    <source>
        <dbReference type="ARBA" id="ARBA00022771"/>
    </source>
</evidence>
<dbReference type="InterPro" id="IPR013083">
    <property type="entry name" value="Znf_RING/FYVE/PHD"/>
</dbReference>
<dbReference type="PANTHER" id="PTHR11733">
    <property type="entry name" value="ZINC METALLOPROTEASE FAMILY M13 NEPRILYSIN-RELATED"/>
    <property type="match status" value="1"/>
</dbReference>
<feature type="transmembrane region" description="Helical" evidence="4">
    <location>
        <begin position="107"/>
        <end position="132"/>
    </location>
</feature>
<dbReference type="Gene3D" id="3.30.40.10">
    <property type="entry name" value="Zinc/RING finger domain, C3HC4 (zinc finger)"/>
    <property type="match status" value="1"/>
</dbReference>
<dbReference type="InterPro" id="IPR017907">
    <property type="entry name" value="Znf_RING_CS"/>
</dbReference>